<gene>
    <name evidence="3" type="ORF">KIPB_009156</name>
</gene>
<evidence type="ECO:0000313" key="3">
    <source>
        <dbReference type="EMBL" id="GIQ87168.1"/>
    </source>
</evidence>
<evidence type="ECO:0000313" key="4">
    <source>
        <dbReference type="Proteomes" id="UP000265618"/>
    </source>
</evidence>
<feature type="compositionally biased region" description="Basic and acidic residues" evidence="2">
    <location>
        <begin position="411"/>
        <end position="434"/>
    </location>
</feature>
<name>A0A9K3D172_9EUKA</name>
<dbReference type="PANTHER" id="PTHR23159:SF66">
    <property type="entry name" value="OS04G0158400 PROTEIN"/>
    <property type="match status" value="1"/>
</dbReference>
<feature type="coiled-coil region" evidence="1">
    <location>
        <begin position="37"/>
        <end position="96"/>
    </location>
</feature>
<dbReference type="Proteomes" id="UP000265618">
    <property type="component" value="Unassembled WGS sequence"/>
</dbReference>
<dbReference type="EMBL" id="BDIP01003025">
    <property type="protein sequence ID" value="GIQ87168.1"/>
    <property type="molecule type" value="Genomic_DNA"/>
</dbReference>
<comment type="caution">
    <text evidence="3">The sequence shown here is derived from an EMBL/GenBank/DDBJ whole genome shotgun (WGS) entry which is preliminary data.</text>
</comment>
<dbReference type="AlphaFoldDB" id="A0A9K3D172"/>
<evidence type="ECO:0000256" key="2">
    <source>
        <dbReference type="SAM" id="MobiDB-lite"/>
    </source>
</evidence>
<accession>A0A9K3D172</accession>
<evidence type="ECO:0000256" key="1">
    <source>
        <dbReference type="SAM" id="Coils"/>
    </source>
</evidence>
<dbReference type="PANTHER" id="PTHR23159">
    <property type="entry name" value="CENTROSOMAL PROTEIN 2"/>
    <property type="match status" value="1"/>
</dbReference>
<dbReference type="Gene3D" id="1.10.287.1490">
    <property type="match status" value="1"/>
</dbReference>
<feature type="compositionally biased region" description="Polar residues" evidence="2">
    <location>
        <begin position="96"/>
        <end position="106"/>
    </location>
</feature>
<proteinExistence type="predicted"/>
<organism evidence="3 4">
    <name type="scientific">Kipferlia bialata</name>
    <dbReference type="NCBI Taxonomy" id="797122"/>
    <lineage>
        <taxon>Eukaryota</taxon>
        <taxon>Metamonada</taxon>
        <taxon>Carpediemonas-like organisms</taxon>
        <taxon>Kipferlia</taxon>
    </lineage>
</organism>
<feature type="region of interest" description="Disordered" evidence="2">
    <location>
        <begin position="410"/>
        <end position="463"/>
    </location>
</feature>
<feature type="region of interest" description="Disordered" evidence="2">
    <location>
        <begin position="96"/>
        <end position="126"/>
    </location>
</feature>
<reference evidence="3 4" key="1">
    <citation type="journal article" date="2018" name="PLoS ONE">
        <title>The draft genome of Kipferlia bialata reveals reductive genome evolution in fornicate parasites.</title>
        <authorList>
            <person name="Tanifuji G."/>
            <person name="Takabayashi S."/>
            <person name="Kume K."/>
            <person name="Takagi M."/>
            <person name="Nakayama T."/>
            <person name="Kamikawa R."/>
            <person name="Inagaki Y."/>
            <person name="Hashimoto T."/>
        </authorList>
    </citation>
    <scope>NUCLEOTIDE SEQUENCE [LARGE SCALE GENOMIC DNA]</scope>
    <source>
        <strain evidence="3">NY0173</strain>
    </source>
</reference>
<feature type="compositionally biased region" description="Basic and acidic residues" evidence="2">
    <location>
        <begin position="190"/>
        <end position="200"/>
    </location>
</feature>
<sequence length="676" mass="72227">MSADDARAQLVERIKSLEAVVKRQSTVLGFSKNRRSLADALKRTDDAEAEAEQLRSTVQELGSALNEQNRERERERARMQEKLDAADALVAQIQTQTHTTESTAVSGETRATEPVSPTPVSAGPSDIDTVGKDVSDTCLPDTGVCTDVPDVDIALDVVASGAVRDALSSPLALLDRLTQAHAALMQRQQEAQHEAQHETQQETQQEVPDSTGTDMESGDTEGSAPVPAESGTEAGEEEGEGGEVESGDGESGAVDEAGEEGEAEPPTQSPTDREGETSVPDASAGGVYHEADTDATGLLALGSLLSALTTSLDPLYIAQQVGTHVAQAQVPIRAAFAQAQAAVSGVSAEMHRVSAMRESEREKEREREREAVEVHASEIQALQAEISKVKEESAETERQCRETCLAGALEGAKREREREQREASLVEAHQEREASLAAQLAECQQRQGEREREAAESGSASQAELSSLQAQLAKAAEESEALAVKVKEAEARAEGAAASTQRKRDRLHTAKEELATLRGQATQAQTQLREAAEREAGLRDQVRDLTKEVQGKTRQLVQATNQLETQTPMLESFKAKAAGLSGEVSEAKSEVAQLKKQLKEHKAQLHRLGQALDKAQREVATLQSKLGTANDTIGGTRQQVQALQHKAAQAKAERAADMAAMQVGQGVIGDINGIDV</sequence>
<keyword evidence="4" id="KW-1185">Reference proteome</keyword>
<protein>
    <submittedName>
        <fullName evidence="3">Uncharacterized protein</fullName>
    </submittedName>
</protein>
<feature type="compositionally biased region" description="Acidic residues" evidence="2">
    <location>
        <begin position="234"/>
        <end position="248"/>
    </location>
</feature>
<keyword evidence="1" id="KW-0175">Coiled coil</keyword>
<feature type="region of interest" description="Disordered" evidence="2">
    <location>
        <begin position="185"/>
        <end position="288"/>
    </location>
</feature>